<dbReference type="PANTHER" id="PTHR47829">
    <property type="entry name" value="HYDROLASE, PUTATIVE (AFU_ORTHOLOGUE AFUA_1G12880)-RELATED"/>
    <property type="match status" value="1"/>
</dbReference>
<keyword evidence="2" id="KW-0418">Kinase</keyword>
<dbReference type="Gene3D" id="3.30.200.20">
    <property type="entry name" value="Phosphorylase Kinase, domain 1"/>
    <property type="match status" value="1"/>
</dbReference>
<accession>A0A6A6Q5T8</accession>
<dbReference type="Gene3D" id="3.90.1200.10">
    <property type="match status" value="1"/>
</dbReference>
<dbReference type="GeneID" id="54471500"/>
<gene>
    <name evidence="2" type="ORF">BDY17DRAFT_244117</name>
</gene>
<evidence type="ECO:0000313" key="2">
    <source>
        <dbReference type="EMBL" id="KAF2487652.1"/>
    </source>
</evidence>
<dbReference type="Proteomes" id="UP000799767">
    <property type="component" value="Unassembled WGS sequence"/>
</dbReference>
<dbReference type="InterPro" id="IPR011009">
    <property type="entry name" value="Kinase-like_dom_sf"/>
</dbReference>
<dbReference type="InterPro" id="IPR002575">
    <property type="entry name" value="Aminoglycoside_PTrfase"/>
</dbReference>
<dbReference type="CDD" id="cd05154">
    <property type="entry name" value="ACAD10_11_N-like"/>
    <property type="match status" value="1"/>
</dbReference>
<dbReference type="SUPFAM" id="SSF56112">
    <property type="entry name" value="Protein kinase-like (PK-like)"/>
    <property type="match status" value="1"/>
</dbReference>
<dbReference type="Pfam" id="PF01636">
    <property type="entry name" value="APH"/>
    <property type="match status" value="1"/>
</dbReference>
<dbReference type="AlphaFoldDB" id="A0A6A6Q5T8"/>
<dbReference type="PANTHER" id="PTHR47829:SF1">
    <property type="entry name" value="HAD FAMILY PHOSPHATASE"/>
    <property type="match status" value="1"/>
</dbReference>
<reference evidence="2" key="1">
    <citation type="journal article" date="2020" name="Stud. Mycol.">
        <title>101 Dothideomycetes genomes: a test case for predicting lifestyles and emergence of pathogens.</title>
        <authorList>
            <person name="Haridas S."/>
            <person name="Albert R."/>
            <person name="Binder M."/>
            <person name="Bloem J."/>
            <person name="Labutti K."/>
            <person name="Salamov A."/>
            <person name="Andreopoulos B."/>
            <person name="Baker S."/>
            <person name="Barry K."/>
            <person name="Bills G."/>
            <person name="Bluhm B."/>
            <person name="Cannon C."/>
            <person name="Castanera R."/>
            <person name="Culley D."/>
            <person name="Daum C."/>
            <person name="Ezra D."/>
            <person name="Gonzalez J."/>
            <person name="Henrissat B."/>
            <person name="Kuo A."/>
            <person name="Liang C."/>
            <person name="Lipzen A."/>
            <person name="Lutzoni F."/>
            <person name="Magnuson J."/>
            <person name="Mondo S."/>
            <person name="Nolan M."/>
            <person name="Ohm R."/>
            <person name="Pangilinan J."/>
            <person name="Park H.-J."/>
            <person name="Ramirez L."/>
            <person name="Alfaro M."/>
            <person name="Sun H."/>
            <person name="Tritt A."/>
            <person name="Yoshinaga Y."/>
            <person name="Zwiers L.-H."/>
            <person name="Turgeon B."/>
            <person name="Goodwin S."/>
            <person name="Spatafora J."/>
            <person name="Crous P."/>
            <person name="Grigoriev I."/>
        </authorList>
    </citation>
    <scope>NUCLEOTIDE SEQUENCE</scope>
    <source>
        <strain evidence="2">CBS 113389</strain>
    </source>
</reference>
<evidence type="ECO:0000313" key="3">
    <source>
        <dbReference type="Proteomes" id="UP000799767"/>
    </source>
</evidence>
<dbReference type="InterPro" id="IPR052898">
    <property type="entry name" value="ACAD10-like"/>
</dbReference>
<protein>
    <submittedName>
        <fullName evidence="2">Kinase-like domain-containing protein</fullName>
    </submittedName>
</protein>
<name>A0A6A6Q5T8_9PEZI</name>
<dbReference type="EMBL" id="MU001631">
    <property type="protein sequence ID" value="KAF2487652.1"/>
    <property type="molecule type" value="Genomic_DNA"/>
</dbReference>
<dbReference type="RefSeq" id="XP_033594221.1">
    <property type="nucleotide sequence ID" value="XM_033730498.1"/>
</dbReference>
<dbReference type="GO" id="GO:0016301">
    <property type="term" value="F:kinase activity"/>
    <property type="evidence" value="ECO:0007669"/>
    <property type="project" value="UniProtKB-KW"/>
</dbReference>
<organism evidence="2 3">
    <name type="scientific">Neohortaea acidophila</name>
    <dbReference type="NCBI Taxonomy" id="245834"/>
    <lineage>
        <taxon>Eukaryota</taxon>
        <taxon>Fungi</taxon>
        <taxon>Dikarya</taxon>
        <taxon>Ascomycota</taxon>
        <taxon>Pezizomycotina</taxon>
        <taxon>Dothideomycetes</taxon>
        <taxon>Dothideomycetidae</taxon>
        <taxon>Mycosphaerellales</taxon>
        <taxon>Teratosphaeriaceae</taxon>
        <taxon>Neohortaea</taxon>
    </lineage>
</organism>
<keyword evidence="2" id="KW-0808">Transferase</keyword>
<proteinExistence type="predicted"/>
<evidence type="ECO:0000259" key="1">
    <source>
        <dbReference type="Pfam" id="PF01636"/>
    </source>
</evidence>
<dbReference type="OrthoDB" id="191037at2759"/>
<feature type="domain" description="Aminoglycoside phosphotransferase" evidence="1">
    <location>
        <begin position="31"/>
        <end position="260"/>
    </location>
</feature>
<sequence>MAGEVRQKIDQKALEKYISANVPEIKPPLQLKQFGFGQSNPTYMLEDSQNNKFVLRKKPPGKLLSKTAHRVDREYRVIHALESTDVPVPKCFCWCPDDSIIGTEFYIMDCLEGRFVTNPAFPDVSESDRREMWKDAVRTLAKLHRVNPKEVGLESFGKPTGFYNRQIKTFGGLGKDQGDAKDKESGEPVGELPHFKDITKFFGQQKYQPKDRGVLYHGDYKIDNLVYHKTEPRVVGILDWEMSTVGHPLADLCNLIQPWTISNATPSWPRIHADKAFLAPSSPDSTASKYPGLPTQEEAVKLYSETVGFDVPDEELSWAKAFALFRDSIIFQGIAARYATRQASSDQAQR</sequence>
<keyword evidence="3" id="KW-1185">Reference proteome</keyword>
<dbReference type="InterPro" id="IPR041726">
    <property type="entry name" value="ACAD10_11_N"/>
</dbReference>